<keyword evidence="4" id="KW-1185">Reference proteome</keyword>
<comment type="caution">
    <text evidence="3">The sequence shown here is derived from an EMBL/GenBank/DDBJ whole genome shotgun (WGS) entry which is preliminary data.</text>
</comment>
<gene>
    <name evidence="3" type="ORF">GCM10017600_84050</name>
</gene>
<dbReference type="SUPFAM" id="SSF52402">
    <property type="entry name" value="Adenine nucleotide alpha hydrolases-like"/>
    <property type="match status" value="2"/>
</dbReference>
<dbReference type="PANTHER" id="PTHR46268:SF6">
    <property type="entry name" value="UNIVERSAL STRESS PROTEIN UP12"/>
    <property type="match status" value="1"/>
</dbReference>
<organism evidence="3 4">
    <name type="scientific">Streptosporangium carneum</name>
    <dbReference type="NCBI Taxonomy" id="47481"/>
    <lineage>
        <taxon>Bacteria</taxon>
        <taxon>Bacillati</taxon>
        <taxon>Actinomycetota</taxon>
        <taxon>Actinomycetes</taxon>
        <taxon>Streptosporangiales</taxon>
        <taxon>Streptosporangiaceae</taxon>
        <taxon>Streptosporangium</taxon>
    </lineage>
</organism>
<dbReference type="Gene3D" id="3.40.50.620">
    <property type="entry name" value="HUPs"/>
    <property type="match status" value="2"/>
</dbReference>
<dbReference type="PRINTS" id="PR01438">
    <property type="entry name" value="UNVRSLSTRESS"/>
</dbReference>
<dbReference type="Proteomes" id="UP001143474">
    <property type="component" value="Unassembled WGS sequence"/>
</dbReference>
<evidence type="ECO:0000313" key="4">
    <source>
        <dbReference type="Proteomes" id="UP001143474"/>
    </source>
</evidence>
<accession>A0A9W6IAV4</accession>
<dbReference type="EMBL" id="BSEV01000040">
    <property type="protein sequence ID" value="GLK14992.1"/>
    <property type="molecule type" value="Genomic_DNA"/>
</dbReference>
<proteinExistence type="inferred from homology"/>
<dbReference type="InterPro" id="IPR014729">
    <property type="entry name" value="Rossmann-like_a/b/a_fold"/>
</dbReference>
<dbReference type="AlphaFoldDB" id="A0A9W6IAV4"/>
<feature type="domain" description="UspA" evidence="2">
    <location>
        <begin position="147"/>
        <end position="280"/>
    </location>
</feature>
<dbReference type="InterPro" id="IPR006015">
    <property type="entry name" value="Universal_stress_UspA"/>
</dbReference>
<dbReference type="Pfam" id="PF00582">
    <property type="entry name" value="Usp"/>
    <property type="match status" value="2"/>
</dbReference>
<dbReference type="PANTHER" id="PTHR46268">
    <property type="entry name" value="STRESS RESPONSE PROTEIN NHAX"/>
    <property type="match status" value="1"/>
</dbReference>
<name>A0A9W6IAV4_9ACTN</name>
<evidence type="ECO:0000313" key="3">
    <source>
        <dbReference type="EMBL" id="GLK14992.1"/>
    </source>
</evidence>
<protein>
    <recommendedName>
        <fullName evidence="2">UspA domain-containing protein</fullName>
    </recommendedName>
</protein>
<evidence type="ECO:0000256" key="1">
    <source>
        <dbReference type="ARBA" id="ARBA00008791"/>
    </source>
</evidence>
<evidence type="ECO:0000259" key="2">
    <source>
        <dbReference type="Pfam" id="PF00582"/>
    </source>
</evidence>
<comment type="similarity">
    <text evidence="1">Belongs to the universal stress protein A family.</text>
</comment>
<reference evidence="3" key="2">
    <citation type="submission" date="2023-01" db="EMBL/GenBank/DDBJ databases">
        <authorList>
            <person name="Sun Q."/>
            <person name="Evtushenko L."/>
        </authorList>
    </citation>
    <scope>NUCLEOTIDE SEQUENCE</scope>
    <source>
        <strain evidence="3">VKM Ac-2007</strain>
    </source>
</reference>
<dbReference type="RefSeq" id="WP_271223216.1">
    <property type="nucleotide sequence ID" value="NZ_BAAAVD010000036.1"/>
</dbReference>
<sequence length="288" mass="30107">MIVVGVDGSRAGLEAVGWAVREAALRGDELRIVHVMPAWPLEMTEDSPHAEVGRWMRDGAESMLADGLERVRQEDGHVKVESLLLPGDPRSVLVEASGDAQLLVVGSHGLGGFQGMLLGSVALGVAGHTACPVAVVRRPPAQPRGEVVVGVDGSPAGAEAVGFAFAEASFRGAALRAVHAWSRPIAGGGPFALADAEETAQEERRTLAEALTGWSERYPDVKVTEQLEYGHPVDVLRDASTRADLLVVGSRGRGDLAGLLLGSVSHSLLHHAACPTVVTPTSATSRRP</sequence>
<reference evidence="3" key="1">
    <citation type="journal article" date="2014" name="Int. J. Syst. Evol. Microbiol.">
        <title>Complete genome sequence of Corynebacterium casei LMG S-19264T (=DSM 44701T), isolated from a smear-ripened cheese.</title>
        <authorList>
            <consortium name="US DOE Joint Genome Institute (JGI-PGF)"/>
            <person name="Walter F."/>
            <person name="Albersmeier A."/>
            <person name="Kalinowski J."/>
            <person name="Ruckert C."/>
        </authorList>
    </citation>
    <scope>NUCLEOTIDE SEQUENCE</scope>
    <source>
        <strain evidence="3">VKM Ac-2007</strain>
    </source>
</reference>
<dbReference type="InterPro" id="IPR006016">
    <property type="entry name" value="UspA"/>
</dbReference>
<feature type="domain" description="UspA" evidence="2">
    <location>
        <begin position="2"/>
        <end position="137"/>
    </location>
</feature>